<dbReference type="EMBL" id="FPBK01000003">
    <property type="protein sequence ID" value="SFU43018.1"/>
    <property type="molecule type" value="Genomic_DNA"/>
</dbReference>
<feature type="chain" id="PRO_5011699979" description="DUF3108 domain-containing protein" evidence="1">
    <location>
        <begin position="21"/>
        <end position="253"/>
    </location>
</feature>
<evidence type="ECO:0008006" key="4">
    <source>
        <dbReference type="Google" id="ProtNLM"/>
    </source>
</evidence>
<proteinExistence type="predicted"/>
<evidence type="ECO:0000313" key="2">
    <source>
        <dbReference type="EMBL" id="SFU43018.1"/>
    </source>
</evidence>
<feature type="signal peptide" evidence="1">
    <location>
        <begin position="1"/>
        <end position="20"/>
    </location>
</feature>
<dbReference type="Pfam" id="PF11306">
    <property type="entry name" value="DUF3108"/>
    <property type="match status" value="1"/>
</dbReference>
<dbReference type="OrthoDB" id="9808473at2"/>
<accession>A0A1I7G3J7</accession>
<dbReference type="Proteomes" id="UP000199138">
    <property type="component" value="Unassembled WGS sequence"/>
</dbReference>
<sequence length="253" mass="28399">MQYKLLSIICAVFTSLGVFAQNTTIKSGEKLVYAASYNMSGLMTTLAEVTMETTKVPDKNLFHLNLTASTYTKWDSYFKIRDQYQSYVSTKTLKPVLYYRNIDEGGYTKSEKYVFDYKNKVAKTTVQRRKKPETKKDVAISLQTSDVVATLYQLRNLNISAAKPGTKVTLTILFDGKEIPVIVKYMAKETISTDVFGKKECYKLSISAKTDALKGKDENLLWLTADAKKIPVLIKFSIPVGNGQLKLTKATGI</sequence>
<organism evidence="2 3">
    <name type="scientific">Pustulibacterium marinum</name>
    <dbReference type="NCBI Taxonomy" id="1224947"/>
    <lineage>
        <taxon>Bacteria</taxon>
        <taxon>Pseudomonadati</taxon>
        <taxon>Bacteroidota</taxon>
        <taxon>Flavobacteriia</taxon>
        <taxon>Flavobacteriales</taxon>
        <taxon>Flavobacteriaceae</taxon>
        <taxon>Pustulibacterium</taxon>
    </lineage>
</organism>
<keyword evidence="1" id="KW-0732">Signal</keyword>
<evidence type="ECO:0000313" key="3">
    <source>
        <dbReference type="Proteomes" id="UP000199138"/>
    </source>
</evidence>
<protein>
    <recommendedName>
        <fullName evidence="4">DUF3108 domain-containing protein</fullName>
    </recommendedName>
</protein>
<keyword evidence="3" id="KW-1185">Reference proteome</keyword>
<dbReference type="RefSeq" id="WP_093024316.1">
    <property type="nucleotide sequence ID" value="NZ_FPBK01000003.1"/>
</dbReference>
<dbReference type="AlphaFoldDB" id="A0A1I7G3J7"/>
<dbReference type="STRING" id="1224947.SAMN05216480_103132"/>
<name>A0A1I7G3J7_9FLAO</name>
<dbReference type="InterPro" id="IPR021457">
    <property type="entry name" value="DUF3108"/>
</dbReference>
<gene>
    <name evidence="2" type="ORF">SAMN05216480_103132</name>
</gene>
<evidence type="ECO:0000256" key="1">
    <source>
        <dbReference type="SAM" id="SignalP"/>
    </source>
</evidence>
<reference evidence="2 3" key="1">
    <citation type="submission" date="2016-10" db="EMBL/GenBank/DDBJ databases">
        <authorList>
            <person name="de Groot N.N."/>
        </authorList>
    </citation>
    <scope>NUCLEOTIDE SEQUENCE [LARGE SCALE GENOMIC DNA]</scope>
    <source>
        <strain evidence="2 3">CGMCC 1.12333</strain>
    </source>
</reference>